<keyword evidence="1" id="KW-0732">Signal</keyword>
<accession>A0A378RMB2</accession>
<name>A0A378RMB2_MYROD</name>
<dbReference type="EMBL" id="UGQL01000001">
    <property type="protein sequence ID" value="STZ28115.1"/>
    <property type="molecule type" value="Genomic_DNA"/>
</dbReference>
<organism evidence="2 3">
    <name type="scientific">Myroides odoratus</name>
    <name type="common">Flavobacterium odoratum</name>
    <dbReference type="NCBI Taxonomy" id="256"/>
    <lineage>
        <taxon>Bacteria</taxon>
        <taxon>Pseudomonadati</taxon>
        <taxon>Bacteroidota</taxon>
        <taxon>Flavobacteriia</taxon>
        <taxon>Flavobacteriales</taxon>
        <taxon>Flavobacteriaceae</taxon>
        <taxon>Myroides</taxon>
    </lineage>
</organism>
<keyword evidence="3" id="KW-1185">Reference proteome</keyword>
<feature type="signal peptide" evidence="1">
    <location>
        <begin position="1"/>
        <end position="19"/>
    </location>
</feature>
<evidence type="ECO:0000256" key="1">
    <source>
        <dbReference type="SAM" id="SignalP"/>
    </source>
</evidence>
<reference evidence="2 3" key="1">
    <citation type="submission" date="2018-06" db="EMBL/GenBank/DDBJ databases">
        <authorList>
            <consortium name="Pathogen Informatics"/>
            <person name="Doyle S."/>
        </authorList>
    </citation>
    <scope>NUCLEOTIDE SEQUENCE [LARGE SCALE GENOMIC DNA]</scope>
    <source>
        <strain evidence="2 3">NCTC11179</strain>
    </source>
</reference>
<dbReference type="RefSeq" id="WP_147279631.1">
    <property type="nucleotide sequence ID" value="NZ_CP068107.1"/>
</dbReference>
<feature type="chain" id="PRO_5016647859" evidence="1">
    <location>
        <begin position="20"/>
        <end position="2127"/>
    </location>
</feature>
<dbReference type="Proteomes" id="UP000255024">
    <property type="component" value="Unassembled WGS sequence"/>
</dbReference>
<gene>
    <name evidence="2" type="ORF">NCTC11179_01655</name>
</gene>
<sequence length="2127" mass="225647">MKKRLIPIALVMGAISANAQVGIGTSTPNKSAELTVHAKKGDRGILIPNVSLSSTKDIETIKNGNVNSLLVFNINTVSDVTPGYYYWYIDTWQRLTTESDIPAIVVNNFENILNMEGDKVTNLIKNIVRNTEGNVIYEGDKLYYINADGDKVEINFGDIVAANESKTVIVSNTSKKQQYYISESYLQVNDTPTQATIDTWAAGTIPAGVYAIDVVGGVVNNFEEVVNQGPINVDGRTFPTINDYITYLTESTGGFTKIVYDATTGDAIFQEWDEVTKSWVNVNNAKFKKIVTDNESKTVIVSNTSKKQQYYIAEAYLQANQLPTQATIDAWTAGTVPAGVYAIDVVGGVVNNFQEFVNHGPITVDGRTYPTINDYITYLTESTGGFTKIVYDSQNRNASFQQWDEATQQWVNVINSKFKKIITDNESQTVIITVNDKQYYVSEAYLAANDGVVPTTVDPTNLPAGIYAIDVVGGVINNFEEIVNNGPITVDGRTYPTINDYITHLTQTTGGFTKIVYDQTTGDVIFQEWDASTNSWVNVDNSKFETIVQANESQTTIITVNDKQYYVSEAYLVANGGVVPTTVDATNLPAGIYAIDVVGGVINNFEEIVNNGPITVDGRTYPTINDYITHLTQTTGGFTKIVYDQTTGDVIFQEWDASTNSWVNVDNSKFETIVQANESQTTIITVNDKQYYVSEAYLVANGGVVPTTVDAANLPAGIYAIDVVGGVVNNFEEIVNNGPITVDGRTYPTINDYITHLTQTTGGFTKIVYDQTTGDVIFQEWDASTNSWVNVDNSKFETIVQANESQTTIITVNDKQYYVSEAYLVANGGVVPTTVDAANLPAGIYAIDVVGGVVNNFEEIVKNGPITVDGRTYPTINDYITHLTETTGGFTKIVYDQTTGDVIFQEWDASTNSWVNVDNSKFKTIVTENETVTVLVKNANGTFTYYNEKEIDENGQPKAGATGVTIDPALVIVEDLSKSNGTYVFKDSEGNPIATIDINSNNIRYDNTDSGLTSTNVKDALDELANTIATTKGDLSVAGGLEFTGTTDGTAKLLADAGIQIAEGGVTTDKIGDKAVTSDKLDGGTGAEGRVGVAGADGTITYKTLDEVVKANETVTVLVENANGTFTYYNENEIDENGQPKAGATGVTIDPKEVSVALNTATNVYEFKNANGDVIGEIDANANAITYNDNSTQLGVTNVQGAIEKLLEKITTVEGTKGDLAVAGGLEFTGTTDGTAKLLADAGIQIADGGVTTDKIGDKAVTSDKLDGGQGVEGRVGVAGADGTITYKTLDEVVKANETVTVLVKNANGTFTYYNEKEIDENGQPKAGATGVTIDPALVIVEDLSKSNGTYVFKDSEGNTITTIDINSDNIRYDNTDSGLTSTNVKDALDELANTIATTKGDLSVAGGLEFTGTTDGTAKLLADAGIQIAEGGVTTDKIGDKAVTSDKLDGGTGAEGRVGVAGADGTITYKTLDEVVKANETVTVLVENTNGTFTYYNEKEIDENGQPKAGAVGVTIDPKEVSVALNTTTNVYEFKNSNGDVIGEIDANANAITYNDNSTQLGVTNVQGAIEKLLEKITTIEGTTGDLVVSGGLEFIERTTGAAKLLADANIQIADKGVTAGKLDGGKGLDGRVGVADGEGNITYKTLDEVVKANETVTLFVQNANGTYTYYNEDQIGVDGLPKAGVTGTTIDPKEVSVALNTTTNVYEFKNAEGVVIGEIDANANAISYDDSTTNLNVTNVQGAIEKLLEKITTVEGTKGSLTSASIYVDGGADALLKDAKLDLKGGSTDGQVLVTVTKDVVVGKDANGDDITESRKVTEWQDPKDVVATTVTAKNGITVVNDADGNSEFRLGGSLDEATTITTSATNTLAIAGLDTVTTNPTANNLVIADAAGVLKQTSAKNMIEDVITQGDLEAKKLKGVGITVTAGENAGNNLNTEVASSLLKDVTLGIADKAVTAGKLDAGTSTSEAPRVGVADQEGNVTYQDLQTVVQAEQKTVVLENGTNTTVSSRVNATNPNETIWKVDVANAVKTVAAATALVAEDAVVLVDANAAPTEGIVITLPEADANNKGKKYTIKKLDTNEDGYVVVAGNVAGLNGKKLETGLPYSGWDFVSDGTQWQIVNKF</sequence>
<protein>
    <submittedName>
        <fullName evidence="2">Pyridine nucleotide-disulphide oxidoreductase, dimerisation domain</fullName>
    </submittedName>
</protein>
<evidence type="ECO:0000313" key="2">
    <source>
        <dbReference type="EMBL" id="STZ28115.1"/>
    </source>
</evidence>
<proteinExistence type="predicted"/>
<evidence type="ECO:0000313" key="3">
    <source>
        <dbReference type="Proteomes" id="UP000255024"/>
    </source>
</evidence>